<evidence type="ECO:0000313" key="2">
    <source>
        <dbReference type="Proteomes" id="UP001054837"/>
    </source>
</evidence>
<organism evidence="1 2">
    <name type="scientific">Caerostris darwini</name>
    <dbReference type="NCBI Taxonomy" id="1538125"/>
    <lineage>
        <taxon>Eukaryota</taxon>
        <taxon>Metazoa</taxon>
        <taxon>Ecdysozoa</taxon>
        <taxon>Arthropoda</taxon>
        <taxon>Chelicerata</taxon>
        <taxon>Arachnida</taxon>
        <taxon>Araneae</taxon>
        <taxon>Araneomorphae</taxon>
        <taxon>Entelegynae</taxon>
        <taxon>Araneoidea</taxon>
        <taxon>Araneidae</taxon>
        <taxon>Caerostris</taxon>
    </lineage>
</organism>
<dbReference type="EMBL" id="BPLQ01000476">
    <property type="protein sequence ID" value="GIX71685.1"/>
    <property type="molecule type" value="Genomic_DNA"/>
</dbReference>
<dbReference type="Proteomes" id="UP001054837">
    <property type="component" value="Unassembled WGS sequence"/>
</dbReference>
<gene>
    <name evidence="1" type="ORF">CDAR_534531</name>
</gene>
<name>A0AAV4MII1_9ARAC</name>
<dbReference type="AlphaFoldDB" id="A0AAV4MII1"/>
<keyword evidence="2" id="KW-1185">Reference proteome</keyword>
<proteinExistence type="predicted"/>
<reference evidence="1 2" key="1">
    <citation type="submission" date="2021-06" db="EMBL/GenBank/DDBJ databases">
        <title>Caerostris darwini draft genome.</title>
        <authorList>
            <person name="Kono N."/>
            <person name="Arakawa K."/>
        </authorList>
    </citation>
    <scope>NUCLEOTIDE SEQUENCE [LARGE SCALE GENOMIC DNA]</scope>
</reference>
<sequence length="137" mass="16176">MYNECVIIPYENGMYKEYVIIPYENGMYKEYVIIPYENGMYKEYVIIPYENGMYKEYVIIPYENGMYKEYVIIPYENDGWFKDIDVKMILFYSRMKGSWSVVDVRSSVVIAVVSSWLVDIVPSLAESCGSIAVFYEL</sequence>
<comment type="caution">
    <text evidence="1">The sequence shown here is derived from an EMBL/GenBank/DDBJ whole genome shotgun (WGS) entry which is preliminary data.</text>
</comment>
<evidence type="ECO:0000313" key="1">
    <source>
        <dbReference type="EMBL" id="GIX71685.1"/>
    </source>
</evidence>
<protein>
    <submittedName>
        <fullName evidence="1">Uncharacterized protein</fullName>
    </submittedName>
</protein>
<accession>A0AAV4MII1</accession>